<evidence type="ECO:0000259" key="2">
    <source>
        <dbReference type="Pfam" id="PF00296"/>
    </source>
</evidence>
<evidence type="ECO:0000313" key="4">
    <source>
        <dbReference type="Proteomes" id="UP000199008"/>
    </source>
</evidence>
<organism evidence="3 4">
    <name type="scientific">Lacicoccus qingdaonensis</name>
    <dbReference type="NCBI Taxonomy" id="576118"/>
    <lineage>
        <taxon>Bacteria</taxon>
        <taxon>Bacillati</taxon>
        <taxon>Bacillota</taxon>
        <taxon>Bacilli</taxon>
        <taxon>Bacillales</taxon>
        <taxon>Salinicoccaceae</taxon>
        <taxon>Lacicoccus</taxon>
    </lineage>
</organism>
<proteinExistence type="predicted"/>
<evidence type="ECO:0000313" key="3">
    <source>
        <dbReference type="EMBL" id="SDL32321.1"/>
    </source>
</evidence>
<keyword evidence="4" id="KW-1185">Reference proteome</keyword>
<dbReference type="SUPFAM" id="SSF51679">
    <property type="entry name" value="Bacterial luciferase-like"/>
    <property type="match status" value="1"/>
</dbReference>
<dbReference type="RefSeq" id="WP_092988238.1">
    <property type="nucleotide sequence ID" value="NZ_FNFY01000042.1"/>
</dbReference>
<dbReference type="PANTHER" id="PTHR30137">
    <property type="entry name" value="LUCIFERASE-LIKE MONOOXYGENASE"/>
    <property type="match status" value="1"/>
</dbReference>
<evidence type="ECO:0000256" key="1">
    <source>
        <dbReference type="ARBA" id="ARBA00007789"/>
    </source>
</evidence>
<dbReference type="InterPro" id="IPR036661">
    <property type="entry name" value="Luciferase-like_sf"/>
</dbReference>
<dbReference type="CDD" id="cd00347">
    <property type="entry name" value="Flavin_utilizing_monoxygenases"/>
    <property type="match status" value="1"/>
</dbReference>
<dbReference type="GO" id="GO:0005829">
    <property type="term" value="C:cytosol"/>
    <property type="evidence" value="ECO:0007669"/>
    <property type="project" value="TreeGrafter"/>
</dbReference>
<protein>
    <submittedName>
        <fullName evidence="3">Luciferase family oxidoreductase, group 1</fullName>
    </submittedName>
</protein>
<sequence length="335" mass="36748">MTKRIPLNLLELVGISDNQTVREAIEAAMENAKLIDRLGFKRLWFAEHHNTQNLASVSTAQLIQMAADRTENIRVGSGGIMLPNHSPLQVAENFGTIAQMHPDRIDLGLGRAPGTDGQTSQLITRSSSDAQNFANSIYDMIGWFSDEGQGKSVPVTSTVGTGTNIPIWVLGSSMNGASIAGQLGLPYSIATHFVPDDYKQKIETYRSAFTTSQPTSQISEPYVMAGINVIVAPTDEEAEKIWTTSQQMIADLQTGKQRKLQPPVDPATFGSEEQRKMMDGMFSLKAVGSPETVKAKLEAFAEDSGVDELIVVTYTYDPEDRKRSMELLADLWFED</sequence>
<feature type="domain" description="Luciferase-like" evidence="2">
    <location>
        <begin position="23"/>
        <end position="307"/>
    </location>
</feature>
<comment type="similarity">
    <text evidence="1">To bacterial alkanal monooxygenase alpha and beta chains.</text>
</comment>
<dbReference type="Proteomes" id="UP000199008">
    <property type="component" value="Unassembled WGS sequence"/>
</dbReference>
<dbReference type="EMBL" id="FNFY01000042">
    <property type="protein sequence ID" value="SDL32321.1"/>
    <property type="molecule type" value="Genomic_DNA"/>
</dbReference>
<dbReference type="InterPro" id="IPR011251">
    <property type="entry name" value="Luciferase-like_dom"/>
</dbReference>
<dbReference type="Gene3D" id="3.20.20.30">
    <property type="entry name" value="Luciferase-like domain"/>
    <property type="match status" value="1"/>
</dbReference>
<name>A0A1G9J4Q3_9BACL</name>
<accession>A0A1G9J4Q3</accession>
<dbReference type="OrthoDB" id="9780518at2"/>
<dbReference type="Pfam" id="PF00296">
    <property type="entry name" value="Bac_luciferase"/>
    <property type="match status" value="1"/>
</dbReference>
<dbReference type="NCBIfam" id="TIGR03558">
    <property type="entry name" value="oxido_grp_1"/>
    <property type="match status" value="1"/>
</dbReference>
<gene>
    <name evidence="3" type="ORF">SAMN05216216_14212</name>
</gene>
<dbReference type="STRING" id="576118.SAMN05216216_14212"/>
<dbReference type="InterPro" id="IPR019949">
    <property type="entry name" value="CmoO-like"/>
</dbReference>
<dbReference type="PANTHER" id="PTHR30137:SF6">
    <property type="entry name" value="LUCIFERASE-LIKE MONOOXYGENASE"/>
    <property type="match status" value="1"/>
</dbReference>
<dbReference type="InterPro" id="IPR050766">
    <property type="entry name" value="Bact_Lucif_Oxidored"/>
</dbReference>
<dbReference type="GO" id="GO:0016705">
    <property type="term" value="F:oxidoreductase activity, acting on paired donors, with incorporation or reduction of molecular oxygen"/>
    <property type="evidence" value="ECO:0007669"/>
    <property type="project" value="InterPro"/>
</dbReference>
<dbReference type="AlphaFoldDB" id="A0A1G9J4Q3"/>
<reference evidence="4" key="1">
    <citation type="submission" date="2016-10" db="EMBL/GenBank/DDBJ databases">
        <authorList>
            <person name="Varghese N."/>
            <person name="Submissions S."/>
        </authorList>
    </citation>
    <scope>NUCLEOTIDE SEQUENCE [LARGE SCALE GENOMIC DNA]</scope>
    <source>
        <strain evidence="4">CGMCC 1.8895</strain>
    </source>
</reference>